<evidence type="ECO:0000313" key="9">
    <source>
        <dbReference type="EMBL" id="PWN93507.1"/>
    </source>
</evidence>
<feature type="region of interest" description="Disordered" evidence="7">
    <location>
        <begin position="668"/>
        <end position="692"/>
    </location>
</feature>
<evidence type="ECO:0000256" key="7">
    <source>
        <dbReference type="SAM" id="MobiDB-lite"/>
    </source>
</evidence>
<dbReference type="GO" id="GO:0043565">
    <property type="term" value="F:sequence-specific DNA binding"/>
    <property type="evidence" value="ECO:0007669"/>
    <property type="project" value="InterPro"/>
</dbReference>
<proteinExistence type="predicted"/>
<evidence type="ECO:0000256" key="1">
    <source>
        <dbReference type="ARBA" id="ARBA00022723"/>
    </source>
</evidence>
<dbReference type="STRING" id="215250.A0A316YVN8"/>
<keyword evidence="2 6" id="KW-0863">Zinc-finger</keyword>
<dbReference type="OrthoDB" id="2162994at2759"/>
<dbReference type="InterPro" id="IPR000679">
    <property type="entry name" value="Znf_GATA"/>
</dbReference>
<feature type="compositionally biased region" description="Low complexity" evidence="7">
    <location>
        <begin position="549"/>
        <end position="601"/>
    </location>
</feature>
<evidence type="ECO:0000259" key="8">
    <source>
        <dbReference type="PROSITE" id="PS50114"/>
    </source>
</evidence>
<dbReference type="PROSITE" id="PS50114">
    <property type="entry name" value="GATA_ZN_FINGER_2"/>
    <property type="match status" value="1"/>
</dbReference>
<organism evidence="9 10">
    <name type="scientific">Acaromyces ingoldii</name>
    <dbReference type="NCBI Taxonomy" id="215250"/>
    <lineage>
        <taxon>Eukaryota</taxon>
        <taxon>Fungi</taxon>
        <taxon>Dikarya</taxon>
        <taxon>Basidiomycota</taxon>
        <taxon>Ustilaginomycotina</taxon>
        <taxon>Exobasidiomycetes</taxon>
        <taxon>Exobasidiales</taxon>
        <taxon>Cryptobasidiaceae</taxon>
        <taxon>Acaromyces</taxon>
    </lineage>
</organism>
<feature type="compositionally biased region" description="Basic and acidic residues" evidence="7">
    <location>
        <begin position="668"/>
        <end position="680"/>
    </location>
</feature>
<keyword evidence="1" id="KW-0479">Metal-binding</keyword>
<dbReference type="EMBL" id="KZ819634">
    <property type="protein sequence ID" value="PWN93507.1"/>
    <property type="molecule type" value="Genomic_DNA"/>
</dbReference>
<dbReference type="RefSeq" id="XP_025380705.1">
    <property type="nucleotide sequence ID" value="XM_025519398.1"/>
</dbReference>
<dbReference type="SUPFAM" id="SSF57716">
    <property type="entry name" value="Glucocorticoid receptor-like (DNA-binding domain)"/>
    <property type="match status" value="1"/>
</dbReference>
<evidence type="ECO:0000256" key="4">
    <source>
        <dbReference type="ARBA" id="ARBA00023015"/>
    </source>
</evidence>
<dbReference type="GO" id="GO:0008270">
    <property type="term" value="F:zinc ion binding"/>
    <property type="evidence" value="ECO:0007669"/>
    <property type="project" value="UniProtKB-KW"/>
</dbReference>
<dbReference type="Proteomes" id="UP000245768">
    <property type="component" value="Unassembled WGS sequence"/>
</dbReference>
<feature type="compositionally biased region" description="Polar residues" evidence="7">
    <location>
        <begin position="808"/>
        <end position="817"/>
    </location>
</feature>
<evidence type="ECO:0000256" key="6">
    <source>
        <dbReference type="PROSITE-ProRule" id="PRU00094"/>
    </source>
</evidence>
<dbReference type="Pfam" id="PF00320">
    <property type="entry name" value="GATA"/>
    <property type="match status" value="1"/>
</dbReference>
<evidence type="ECO:0000313" key="10">
    <source>
        <dbReference type="Proteomes" id="UP000245768"/>
    </source>
</evidence>
<dbReference type="InParanoid" id="A0A316YVN8"/>
<sequence>MWLARHYSGLTIPHFSLPDQQQQRLTTLMSWRQLGPTSPGARSSGSRFTTAHSREAHLHQKPLQYNSTDDDEVGPVIDQDGNDEGFSHSSPSKMSVVAASGLPSRIAADDVASARPSDRHHPYLSRGHRPRSSMPMMSRAASGDELRLPPLTTLITATSSRDASSTSSPSPASYDSFSVPSPSLMTSQSYNTRAPSPTSSVAASPPLDWRRGGQADEAASTSSASSNPLRVQLPPLASLSIAQASSTTASQRPNISSSKSLSAILPDSATGGSLSNLSPSLDGVLAQGPRLPPIMSSISPRAIPSPNSSLNDASLMESDRLSMGENEVSQSSFGPVRTRNAGSTVHHEANRSRKSTPTYSYGGSAPAHVQSHRSHLSTSASHHPSYDRPSLGLLQDIFVQAFQLNDEYFGGGRGARQLPSLRDKGGSALLMMIRQEVEILAQRDPQLADQLAYDAGLAGPQSPPVEPEPFAPFQAKRNRVRSSTSSSDVDHPFQHRMQQSYFGKHGVHDRRAGEDDDGDVAAMGDYSTTRGQPLLPPLHSQHYHHHHQLQQQQQQQQQQHFSQSQYNQVQRPSSSSPRQPQHFTAPIASEPSSSPHASSSAGNLVRTQSKPNASSQPPKRVRKRKDEAEQSCLSCSATETPEWRKGPTGPRTLCNACGLLFAKQSRRREQDALARGDRPLKGRASAQDEMTEEEKQINLQELRLAVNARSLGTAGPSTMATTTTTVTTATPPFVAPAPAGVAPPADAPHPLYARQHSPPSSRLNSRLPPPSLPGSGSSTRWHESPDASARRHQYHSRSFPPPHITMSRDVSSESIIGNTRRHPLPPSSFEQEEHDELAEDVAMT</sequence>
<keyword evidence="5" id="KW-0804">Transcription</keyword>
<gene>
    <name evidence="9" type="ORF">FA10DRAFT_24620</name>
</gene>
<dbReference type="GeneID" id="37041314"/>
<feature type="compositionally biased region" description="Pro residues" evidence="7">
    <location>
        <begin position="461"/>
        <end position="470"/>
    </location>
</feature>
<dbReference type="PANTHER" id="PTHR47172">
    <property type="entry name" value="OS01G0976800 PROTEIN"/>
    <property type="match status" value="1"/>
</dbReference>
<keyword evidence="10" id="KW-1185">Reference proteome</keyword>
<feature type="domain" description="GATA-type" evidence="8">
    <location>
        <begin position="626"/>
        <end position="683"/>
    </location>
</feature>
<feature type="compositionally biased region" description="Polar residues" evidence="7">
    <location>
        <begin position="40"/>
        <end position="51"/>
    </location>
</feature>
<evidence type="ECO:0000256" key="3">
    <source>
        <dbReference type="ARBA" id="ARBA00022833"/>
    </source>
</evidence>
<feature type="region of interest" description="Disordered" evidence="7">
    <location>
        <begin position="734"/>
        <end position="844"/>
    </location>
</feature>
<feature type="compositionally biased region" description="Basic and acidic residues" evidence="7">
    <location>
        <begin position="780"/>
        <end position="789"/>
    </location>
</feature>
<dbReference type="InterPro" id="IPR013088">
    <property type="entry name" value="Znf_NHR/GATA"/>
</dbReference>
<name>A0A316YVN8_9BASI</name>
<keyword evidence="4" id="KW-0805">Transcription regulation</keyword>
<reference evidence="9 10" key="1">
    <citation type="journal article" date="2018" name="Mol. Biol. Evol.">
        <title>Broad Genomic Sampling Reveals a Smut Pathogenic Ancestry of the Fungal Clade Ustilaginomycotina.</title>
        <authorList>
            <person name="Kijpornyongpan T."/>
            <person name="Mondo S.J."/>
            <person name="Barry K."/>
            <person name="Sandor L."/>
            <person name="Lee J."/>
            <person name="Lipzen A."/>
            <person name="Pangilinan J."/>
            <person name="LaButti K."/>
            <person name="Hainaut M."/>
            <person name="Henrissat B."/>
            <person name="Grigoriev I.V."/>
            <person name="Spatafora J.W."/>
            <person name="Aime M.C."/>
        </authorList>
    </citation>
    <scope>NUCLEOTIDE SEQUENCE [LARGE SCALE GENOMIC DNA]</scope>
    <source>
        <strain evidence="9 10">MCA 4198</strain>
    </source>
</reference>
<accession>A0A316YVN8</accession>
<feature type="compositionally biased region" description="Low complexity" evidence="7">
    <location>
        <begin position="734"/>
        <end position="750"/>
    </location>
</feature>
<feature type="compositionally biased region" description="Basic residues" evidence="7">
    <location>
        <begin position="122"/>
        <end position="131"/>
    </location>
</feature>
<dbReference type="GO" id="GO:0006355">
    <property type="term" value="P:regulation of DNA-templated transcription"/>
    <property type="evidence" value="ECO:0007669"/>
    <property type="project" value="InterPro"/>
</dbReference>
<keyword evidence="3" id="KW-0862">Zinc</keyword>
<feature type="compositionally biased region" description="Polar residues" evidence="7">
    <location>
        <begin position="605"/>
        <end position="617"/>
    </location>
</feature>
<evidence type="ECO:0000256" key="2">
    <source>
        <dbReference type="ARBA" id="ARBA00022771"/>
    </source>
</evidence>
<feature type="region of interest" description="Disordered" evidence="7">
    <location>
        <begin position="110"/>
        <end position="148"/>
    </location>
</feature>
<feature type="region of interest" description="Disordered" evidence="7">
    <location>
        <begin position="322"/>
        <end position="387"/>
    </location>
</feature>
<dbReference type="CDD" id="cd00202">
    <property type="entry name" value="ZnF_GATA"/>
    <property type="match status" value="1"/>
</dbReference>
<feature type="region of interest" description="Disordered" evidence="7">
    <location>
        <begin position="184"/>
        <end position="230"/>
    </location>
</feature>
<dbReference type="SMART" id="SM00401">
    <property type="entry name" value="ZnF_GATA"/>
    <property type="match status" value="1"/>
</dbReference>
<evidence type="ECO:0000256" key="5">
    <source>
        <dbReference type="ARBA" id="ARBA00023163"/>
    </source>
</evidence>
<protein>
    <recommendedName>
        <fullName evidence="8">GATA-type domain-containing protein</fullName>
    </recommendedName>
</protein>
<dbReference type="PROSITE" id="PS00344">
    <property type="entry name" value="GATA_ZN_FINGER_1"/>
    <property type="match status" value="1"/>
</dbReference>
<dbReference type="AlphaFoldDB" id="A0A316YVN8"/>
<feature type="compositionally biased region" description="Low complexity" evidence="7">
    <location>
        <begin position="757"/>
        <end position="766"/>
    </location>
</feature>
<feature type="region of interest" description="Disordered" evidence="7">
    <location>
        <begin position="456"/>
        <end position="650"/>
    </location>
</feature>
<feature type="region of interest" description="Disordered" evidence="7">
    <location>
        <begin position="34"/>
        <end position="96"/>
    </location>
</feature>
<feature type="compositionally biased region" description="Low complexity" evidence="7">
    <location>
        <begin position="194"/>
        <end position="206"/>
    </location>
</feature>
<feature type="compositionally biased region" description="Low complexity" evidence="7">
    <location>
        <begin position="132"/>
        <end position="141"/>
    </location>
</feature>
<feature type="compositionally biased region" description="Acidic residues" evidence="7">
    <location>
        <begin position="830"/>
        <end position="844"/>
    </location>
</feature>
<feature type="compositionally biased region" description="Polar residues" evidence="7">
    <location>
        <begin position="184"/>
        <end position="193"/>
    </location>
</feature>
<dbReference type="PANTHER" id="PTHR47172:SF24">
    <property type="entry name" value="GATA ZINC FINGER DOMAIN-CONTAINING PROTEIN 14-RELATED"/>
    <property type="match status" value="1"/>
</dbReference>
<dbReference type="Gene3D" id="3.30.50.10">
    <property type="entry name" value="Erythroid Transcription Factor GATA-1, subunit A"/>
    <property type="match status" value="1"/>
</dbReference>